<organism evidence="1 2">
    <name type="scientific">Brassica rapa subsp. trilocularis</name>
    <dbReference type="NCBI Taxonomy" id="1813537"/>
    <lineage>
        <taxon>Eukaryota</taxon>
        <taxon>Viridiplantae</taxon>
        <taxon>Streptophyta</taxon>
        <taxon>Embryophyta</taxon>
        <taxon>Tracheophyta</taxon>
        <taxon>Spermatophyta</taxon>
        <taxon>Magnoliopsida</taxon>
        <taxon>eudicotyledons</taxon>
        <taxon>Gunneridae</taxon>
        <taxon>Pentapetalae</taxon>
        <taxon>rosids</taxon>
        <taxon>malvids</taxon>
        <taxon>Brassicales</taxon>
        <taxon>Brassicaceae</taxon>
        <taxon>Brassiceae</taxon>
        <taxon>Brassica</taxon>
    </lineage>
</organism>
<reference evidence="1 2" key="1">
    <citation type="submission" date="2021-03" db="EMBL/GenBank/DDBJ databases">
        <authorList>
            <person name="King G.J."/>
            <person name="Bancroft I."/>
            <person name="Baten A."/>
            <person name="Bloomfield J."/>
            <person name="Borpatragohain P."/>
            <person name="He Z."/>
            <person name="Irish N."/>
            <person name="Irwin J."/>
            <person name="Liu K."/>
            <person name="Mauleon R.P."/>
            <person name="Moore J."/>
            <person name="Morris R."/>
            <person name="Ostergaard L."/>
            <person name="Wang B."/>
            <person name="Wells R."/>
        </authorList>
    </citation>
    <scope>NUCLEOTIDE SEQUENCE [LARGE SCALE GENOMIC DNA]</scope>
    <source>
        <strain evidence="1">R-o-18</strain>
        <tissue evidence="1">Leaf</tissue>
    </source>
</reference>
<comment type="caution">
    <text evidence="1">The sequence shown here is derived from an EMBL/GenBank/DDBJ whole genome shotgun (WGS) entry which is preliminary data.</text>
</comment>
<accession>A0ABQ7N2G5</accession>
<protein>
    <submittedName>
        <fullName evidence="1">Uncharacterized protein</fullName>
    </submittedName>
</protein>
<evidence type="ECO:0000313" key="2">
    <source>
        <dbReference type="Proteomes" id="UP000823674"/>
    </source>
</evidence>
<gene>
    <name evidence="1" type="primary">A03g501970.1_BraROA</name>
    <name evidence="1" type="ORF">IGI04_010068</name>
</gene>
<dbReference type="EMBL" id="JADBGQ010000003">
    <property type="protein sequence ID" value="KAG5403949.1"/>
    <property type="molecule type" value="Genomic_DNA"/>
</dbReference>
<dbReference type="PANTHER" id="PTHR35307:SF10">
    <property type="entry name" value="DUF4220 DOMAIN-CONTAINING PROTEIN"/>
    <property type="match status" value="1"/>
</dbReference>
<sequence length="137" mass="15286">MAGVGLFRCNLFISFPLRSRIRKEGEFVFVWTSEDVGTEEEALLKNVERMESDIVAGCFCNAAQVIGMKCLVTAVEVREAAMHLGRTEKILEIVDRRCMPALSHHEVAKIDEWTETALFQLHVCGKAVESVSSLLNA</sequence>
<dbReference type="Proteomes" id="UP000823674">
    <property type="component" value="Chromosome A03"/>
</dbReference>
<evidence type="ECO:0000313" key="1">
    <source>
        <dbReference type="EMBL" id="KAG5403949.1"/>
    </source>
</evidence>
<dbReference type="PANTHER" id="PTHR35307">
    <property type="entry name" value="PROTEIN, PUTATIVE-RELATED"/>
    <property type="match status" value="1"/>
</dbReference>
<keyword evidence="2" id="KW-1185">Reference proteome</keyword>
<name>A0ABQ7N2G5_BRACM</name>
<proteinExistence type="predicted"/>